<dbReference type="AlphaFoldDB" id="A0A0L1IGJ6"/>
<feature type="chain" id="PRO_5005552749" evidence="1">
    <location>
        <begin position="21"/>
        <end position="174"/>
    </location>
</feature>
<protein>
    <submittedName>
        <fullName evidence="2">Uncharacterized protein</fullName>
    </submittedName>
</protein>
<reference evidence="3" key="2">
    <citation type="submission" date="2015-07" db="EMBL/GenBank/DDBJ databases">
        <title>The genome sequence of Plasmodium falciparum IGH-CR14.</title>
        <authorList>
            <consortium name="The Broad Institute Genome Sequencing Platform"/>
            <person name="Volkman S.K."/>
            <person name="Neafsey D.E."/>
            <person name="Dash A.P."/>
            <person name="Chitnis C.E."/>
            <person name="Hartl D.L."/>
            <person name="Young S.K."/>
            <person name="Kodira C.D."/>
            <person name="Zeng Q."/>
            <person name="Koehrsen M."/>
            <person name="Godfrey P."/>
            <person name="Alvarado L."/>
            <person name="Berlin A."/>
            <person name="Borenstein D."/>
            <person name="Chen Z."/>
            <person name="Engels R."/>
            <person name="Freedman E."/>
            <person name="Gellesch M."/>
            <person name="Goldberg J."/>
            <person name="Griggs A."/>
            <person name="Gujja S."/>
            <person name="Heiman D."/>
            <person name="Hepburn T."/>
            <person name="Howarth C."/>
            <person name="Jen D."/>
            <person name="Larson L."/>
            <person name="Lewis B."/>
            <person name="Mehta T."/>
            <person name="Park D."/>
            <person name="Pearson M."/>
            <person name="Roberts A."/>
            <person name="Saif S."/>
            <person name="Shea T."/>
            <person name="Shenoy N."/>
            <person name="Sisk P."/>
            <person name="Stolte C."/>
            <person name="Sykes S."/>
            <person name="Walk T."/>
            <person name="White J."/>
            <person name="Yandava C."/>
            <person name="Wirth D.F."/>
            <person name="Nusbaum C."/>
            <person name="Birren B."/>
        </authorList>
    </citation>
    <scope>NUCLEOTIDE SEQUENCE [LARGE SCALE GENOMIC DNA]</scope>
    <source>
        <strain evidence="3">IGH-CR14</strain>
    </source>
</reference>
<reference evidence="3" key="1">
    <citation type="submission" date="2015-07" db="EMBL/GenBank/DDBJ databases">
        <title>Annotation of Plasmodium falciparum IGH-CR14.</title>
        <authorList>
            <consortium name="The Broad Institute Genome Sequencing Platform"/>
            <person name="Volkman S.K."/>
            <person name="Neafsey D.E."/>
            <person name="Dash A.P."/>
            <person name="Chitnis C.E."/>
            <person name="Hartl D.L."/>
            <person name="Young S.K."/>
            <person name="Zeng Q."/>
            <person name="Koehrsen M."/>
            <person name="Alvarado L."/>
            <person name="Berlin A."/>
            <person name="Borenstein D."/>
            <person name="Chapman S.B."/>
            <person name="Chen Z."/>
            <person name="Engels R."/>
            <person name="Freedman E."/>
            <person name="Gellesch M."/>
            <person name="Goldberg J."/>
            <person name="Griggs A."/>
            <person name="Gujja S."/>
            <person name="Heilman E.R."/>
            <person name="Heiman D.I."/>
            <person name="Howarth C."/>
            <person name="Jen D."/>
            <person name="Larson L."/>
            <person name="Mehta T."/>
            <person name="Neiman D."/>
            <person name="Park D."/>
            <person name="Pearson M."/>
            <person name="Roberts A."/>
            <person name="Saif S."/>
            <person name="Shea T."/>
            <person name="Shenoy N."/>
            <person name="Sisk P."/>
            <person name="Stolte C."/>
            <person name="Sykes S."/>
            <person name="Walk T."/>
            <person name="White J."/>
            <person name="Yandava C."/>
            <person name="Haas B."/>
            <person name="Henn M.R."/>
            <person name="Nusbaum C."/>
            <person name="Birren B."/>
        </authorList>
    </citation>
    <scope>NUCLEOTIDE SEQUENCE [LARGE SCALE GENOMIC DNA]</scope>
    <source>
        <strain evidence="3">IGH-CR14</strain>
    </source>
</reference>
<feature type="signal peptide" evidence="1">
    <location>
        <begin position="1"/>
        <end position="20"/>
    </location>
</feature>
<keyword evidence="1" id="KW-0732">Signal</keyword>
<organism evidence="2 3">
    <name type="scientific">Plasmodium falciparum IGH-CR14</name>
    <dbReference type="NCBI Taxonomy" id="580059"/>
    <lineage>
        <taxon>Eukaryota</taxon>
        <taxon>Sar</taxon>
        <taxon>Alveolata</taxon>
        <taxon>Apicomplexa</taxon>
        <taxon>Aconoidasida</taxon>
        <taxon>Haemosporida</taxon>
        <taxon>Plasmodiidae</taxon>
        <taxon>Plasmodium</taxon>
        <taxon>Plasmodium (Laverania)</taxon>
    </lineage>
</organism>
<name>A0A0L1IGJ6_PLAFA</name>
<sequence>MNNHMGVLFLFILFLYKTYDIYKNKKEPYPFFVTSMIREEKNMDIDLSYKNDKNKIKFVLQGINNKDEYDSSLIILLPVEENYVDKLYEEYLKKAGDNPQHNSVKNVLKNILNRYDVIDQKIFLNKFSEEINAYLNFKILNPENLTNLHNLIWGVLQKKYHILYEQPHVFIKIT</sequence>
<evidence type="ECO:0000313" key="2">
    <source>
        <dbReference type="EMBL" id="KNG78283.1"/>
    </source>
</evidence>
<gene>
    <name evidence="2" type="ORF">PFMG_04497</name>
</gene>
<dbReference type="Proteomes" id="UP000054562">
    <property type="component" value="Unassembled WGS sequence"/>
</dbReference>
<proteinExistence type="predicted"/>
<evidence type="ECO:0000313" key="3">
    <source>
        <dbReference type="Proteomes" id="UP000054562"/>
    </source>
</evidence>
<dbReference type="EMBL" id="GG665512">
    <property type="protein sequence ID" value="KNG78283.1"/>
    <property type="molecule type" value="Genomic_DNA"/>
</dbReference>
<dbReference type="OrthoDB" id="368988at2759"/>
<accession>A0A0L1IGJ6</accession>
<evidence type="ECO:0000256" key="1">
    <source>
        <dbReference type="SAM" id="SignalP"/>
    </source>
</evidence>